<dbReference type="InterPro" id="IPR003661">
    <property type="entry name" value="HisK_dim/P_dom"/>
</dbReference>
<dbReference type="PRINTS" id="PR00344">
    <property type="entry name" value="BCTRLSENSOR"/>
</dbReference>
<dbReference type="Pfam" id="PF13188">
    <property type="entry name" value="PAS_8"/>
    <property type="match status" value="1"/>
</dbReference>
<dbReference type="SMART" id="SM00387">
    <property type="entry name" value="HATPase_c"/>
    <property type="match status" value="1"/>
</dbReference>
<dbReference type="PANTHER" id="PTHR43065:SF10">
    <property type="entry name" value="PEROXIDE STRESS-ACTIVATED HISTIDINE KINASE MAK3"/>
    <property type="match status" value="1"/>
</dbReference>
<gene>
    <name evidence="10" type="ORF">MEBOL_001762</name>
</gene>
<evidence type="ECO:0000256" key="6">
    <source>
        <dbReference type="ARBA" id="ARBA00022777"/>
    </source>
</evidence>
<dbReference type="Gene3D" id="1.10.287.130">
    <property type="match status" value="1"/>
</dbReference>
<evidence type="ECO:0000256" key="4">
    <source>
        <dbReference type="ARBA" id="ARBA00022679"/>
    </source>
</evidence>
<dbReference type="OrthoDB" id="224978at2"/>
<keyword evidence="4" id="KW-0808">Transferase</keyword>
<keyword evidence="5" id="KW-0547">Nucleotide-binding</keyword>
<dbReference type="SUPFAM" id="SSF47384">
    <property type="entry name" value="Homodimeric domain of signal transducing histidine kinase"/>
    <property type="match status" value="1"/>
</dbReference>
<dbReference type="Pfam" id="PF00512">
    <property type="entry name" value="HisKA"/>
    <property type="match status" value="1"/>
</dbReference>
<dbReference type="InterPro" id="IPR005467">
    <property type="entry name" value="His_kinase_dom"/>
</dbReference>
<dbReference type="InterPro" id="IPR004358">
    <property type="entry name" value="Sig_transdc_His_kin-like_C"/>
</dbReference>
<keyword evidence="3" id="KW-0597">Phosphoprotein</keyword>
<evidence type="ECO:0000256" key="8">
    <source>
        <dbReference type="ARBA" id="ARBA00023012"/>
    </source>
</evidence>
<dbReference type="PROSITE" id="PS50109">
    <property type="entry name" value="HIS_KIN"/>
    <property type="match status" value="1"/>
</dbReference>
<accession>A0A250IBI2</accession>
<evidence type="ECO:0000256" key="7">
    <source>
        <dbReference type="ARBA" id="ARBA00022840"/>
    </source>
</evidence>
<keyword evidence="8" id="KW-0902">Two-component regulatory system</keyword>
<evidence type="ECO:0000259" key="9">
    <source>
        <dbReference type="PROSITE" id="PS50109"/>
    </source>
</evidence>
<dbReference type="InterPro" id="IPR036890">
    <property type="entry name" value="HATPase_C_sf"/>
</dbReference>
<evidence type="ECO:0000313" key="11">
    <source>
        <dbReference type="Proteomes" id="UP000217289"/>
    </source>
</evidence>
<name>A0A250IBI2_9BACT</name>
<dbReference type="Gene3D" id="3.30.565.10">
    <property type="entry name" value="Histidine kinase-like ATPase, C-terminal domain"/>
    <property type="match status" value="1"/>
</dbReference>
<dbReference type="InterPro" id="IPR036097">
    <property type="entry name" value="HisK_dim/P_sf"/>
</dbReference>
<keyword evidence="6 10" id="KW-0418">Kinase</keyword>
<dbReference type="InterPro" id="IPR000014">
    <property type="entry name" value="PAS"/>
</dbReference>
<dbReference type="GO" id="GO:0000155">
    <property type="term" value="F:phosphorelay sensor kinase activity"/>
    <property type="evidence" value="ECO:0007669"/>
    <property type="project" value="InterPro"/>
</dbReference>
<dbReference type="SUPFAM" id="SSF55874">
    <property type="entry name" value="ATPase domain of HSP90 chaperone/DNA topoisomerase II/histidine kinase"/>
    <property type="match status" value="1"/>
</dbReference>
<reference evidence="10 11" key="1">
    <citation type="submission" date="2017-06" db="EMBL/GenBank/DDBJ databases">
        <authorList>
            <person name="Kim H.J."/>
            <person name="Triplett B.A."/>
        </authorList>
    </citation>
    <scope>NUCLEOTIDE SEQUENCE [LARGE SCALE GENOMIC DNA]</scope>
    <source>
        <strain evidence="10 11">DSM 14713</strain>
    </source>
</reference>
<dbReference type="CDD" id="cd00082">
    <property type="entry name" value="HisKA"/>
    <property type="match status" value="1"/>
</dbReference>
<organism evidence="10 11">
    <name type="scientific">Melittangium boletus DSM 14713</name>
    <dbReference type="NCBI Taxonomy" id="1294270"/>
    <lineage>
        <taxon>Bacteria</taxon>
        <taxon>Pseudomonadati</taxon>
        <taxon>Myxococcota</taxon>
        <taxon>Myxococcia</taxon>
        <taxon>Myxococcales</taxon>
        <taxon>Cystobacterineae</taxon>
        <taxon>Archangiaceae</taxon>
        <taxon>Melittangium</taxon>
    </lineage>
</organism>
<evidence type="ECO:0000256" key="1">
    <source>
        <dbReference type="ARBA" id="ARBA00000085"/>
    </source>
</evidence>
<dbReference type="Proteomes" id="UP000217289">
    <property type="component" value="Chromosome"/>
</dbReference>
<dbReference type="GO" id="GO:0005524">
    <property type="term" value="F:ATP binding"/>
    <property type="evidence" value="ECO:0007669"/>
    <property type="project" value="UniProtKB-KW"/>
</dbReference>
<dbReference type="KEGG" id="mbd:MEBOL_001762"/>
<dbReference type="AlphaFoldDB" id="A0A250IBI2"/>
<dbReference type="InterPro" id="IPR035965">
    <property type="entry name" value="PAS-like_dom_sf"/>
</dbReference>
<comment type="catalytic activity">
    <reaction evidence="1">
        <text>ATP + protein L-histidine = ADP + protein N-phospho-L-histidine.</text>
        <dbReference type="EC" id="2.7.13.3"/>
    </reaction>
</comment>
<dbReference type="Gene3D" id="3.30.450.40">
    <property type="match status" value="1"/>
</dbReference>
<evidence type="ECO:0000313" key="10">
    <source>
        <dbReference type="EMBL" id="ATB28316.1"/>
    </source>
</evidence>
<dbReference type="EC" id="2.7.13.3" evidence="2"/>
<sequence>MSETAEYQPFDGLPAPVLVVRGERIIHANPALLTLLGVSRGEVLSTPPLILLARFSLDALPWLEPTHGQVPEGEEWPHQHWVSMRVAGDEKRTFRMCRGAGLRHEDTVLMLLDAEGEESTRSLTESLVEAAGELVHCRDEQLVLETAVEAIHRHGFFVVTLLLTGDQLQYGPLRQPSPLVAGYELLFGLPLQDIRIPRSAVPHLEEIWLRRKAAFRSDYPRMLKHFLNMEPATPMDEAPIMRSLDAPIFIEGEPHGVLSVQGATLTPMSAATLELFARQVGGALENVRHHQRAEARLAELSRLQSELVAQERLTVLGEAAGVVAHEVRNPLGAILNAAAVLKRDKLGPVGRSAVEMLEEEATRLDVMVKDLLDVVRPLEPRPRPLHPGELVRRTLELLRQRHQLGTLRVSMDEAPDLPTLQGDEFLLQLALENLLRNAVQACPPDSQVKVGVCASPEGVLVSVEDEGPGISPEDAHRVFEPFFTTRSTGTGLGLAVVRRVVVAHGGTVTVGPRPGGGARFELRLPTTEAQAQA</sequence>
<evidence type="ECO:0000256" key="5">
    <source>
        <dbReference type="ARBA" id="ARBA00022741"/>
    </source>
</evidence>
<evidence type="ECO:0000256" key="3">
    <source>
        <dbReference type="ARBA" id="ARBA00022553"/>
    </source>
</evidence>
<protein>
    <recommendedName>
        <fullName evidence="2">histidine kinase</fullName>
        <ecNumber evidence="2">2.7.13.3</ecNumber>
    </recommendedName>
</protein>
<dbReference type="CDD" id="cd00075">
    <property type="entry name" value="HATPase"/>
    <property type="match status" value="1"/>
</dbReference>
<dbReference type="PANTHER" id="PTHR43065">
    <property type="entry name" value="SENSOR HISTIDINE KINASE"/>
    <property type="match status" value="1"/>
</dbReference>
<feature type="domain" description="Histidine kinase" evidence="9">
    <location>
        <begin position="322"/>
        <end position="528"/>
    </location>
</feature>
<dbReference type="RefSeq" id="WP_095977014.1">
    <property type="nucleotide sequence ID" value="NZ_CP022163.1"/>
</dbReference>
<dbReference type="InterPro" id="IPR003594">
    <property type="entry name" value="HATPase_dom"/>
</dbReference>
<dbReference type="InterPro" id="IPR029016">
    <property type="entry name" value="GAF-like_dom_sf"/>
</dbReference>
<dbReference type="EMBL" id="CP022163">
    <property type="protein sequence ID" value="ATB28316.1"/>
    <property type="molecule type" value="Genomic_DNA"/>
</dbReference>
<keyword evidence="7" id="KW-0067">ATP-binding</keyword>
<proteinExistence type="predicted"/>
<evidence type="ECO:0000256" key="2">
    <source>
        <dbReference type="ARBA" id="ARBA00012438"/>
    </source>
</evidence>
<dbReference type="SMART" id="SM00388">
    <property type="entry name" value="HisKA"/>
    <property type="match status" value="1"/>
</dbReference>
<dbReference type="SUPFAM" id="SSF55785">
    <property type="entry name" value="PYP-like sensor domain (PAS domain)"/>
    <property type="match status" value="1"/>
</dbReference>
<dbReference type="SUPFAM" id="SSF55781">
    <property type="entry name" value="GAF domain-like"/>
    <property type="match status" value="1"/>
</dbReference>
<dbReference type="Pfam" id="PF02518">
    <property type="entry name" value="HATPase_c"/>
    <property type="match status" value="1"/>
</dbReference>
<keyword evidence="11" id="KW-1185">Reference proteome</keyword>